<feature type="non-terminal residue" evidence="3">
    <location>
        <position position="1"/>
    </location>
</feature>
<dbReference type="GO" id="GO:0019853">
    <property type="term" value="P:L-ascorbic acid biosynthetic process"/>
    <property type="evidence" value="ECO:0007669"/>
    <property type="project" value="TreeGrafter"/>
</dbReference>
<dbReference type="EMBL" id="KB740523">
    <property type="protein sequence ID" value="ENN80495.1"/>
    <property type="molecule type" value="Genomic_DNA"/>
</dbReference>
<dbReference type="SUPFAM" id="SSF63829">
    <property type="entry name" value="Calcium-dependent phosphotriesterase"/>
    <property type="match status" value="1"/>
</dbReference>
<dbReference type="HOGENOM" id="CLU_1706057_0_0_1"/>
<sequence>MSIVVEKIAEIPNLMVGEGPHRDVRTQALYFVDIIGKSVHKYVPATGQHTKATFDKAASLVIPVKGQRDKFVVNQLDEIVVAFWDGHSEKLSKIEKSVDINQPDTSLNDGKCDAMGRLWTGIFFCGRKITSVGWGGAGLDVLYVTSASVLSRGV</sequence>
<gene>
    <name evidence="3" type="ORF">YQE_03099</name>
</gene>
<dbReference type="InterPro" id="IPR013658">
    <property type="entry name" value="SGL"/>
</dbReference>
<keyword evidence="2" id="KW-0862">Zinc</keyword>
<evidence type="ECO:0000313" key="3">
    <source>
        <dbReference type="EMBL" id="ENN80495.1"/>
    </source>
</evidence>
<dbReference type="OMA" id="THAFLCE"/>
<feature type="binding site" evidence="2">
    <location>
        <position position="18"/>
    </location>
    <ligand>
        <name>a divalent metal cation</name>
        <dbReference type="ChEBI" id="CHEBI:60240"/>
    </ligand>
</feature>
<dbReference type="PANTHER" id="PTHR10907:SF66">
    <property type="entry name" value="MIP34848P1-RELATED"/>
    <property type="match status" value="1"/>
</dbReference>
<protein>
    <submittedName>
        <fullName evidence="3">Uncharacterized protein</fullName>
    </submittedName>
</protein>
<evidence type="ECO:0000256" key="1">
    <source>
        <dbReference type="ARBA" id="ARBA00008853"/>
    </source>
</evidence>
<dbReference type="Pfam" id="PF08450">
    <property type="entry name" value="SGL"/>
    <property type="match status" value="1"/>
</dbReference>
<dbReference type="OrthoDB" id="423498at2759"/>
<dbReference type="GO" id="GO:0005509">
    <property type="term" value="F:calcium ion binding"/>
    <property type="evidence" value="ECO:0007669"/>
    <property type="project" value="TreeGrafter"/>
</dbReference>
<dbReference type="InterPro" id="IPR011042">
    <property type="entry name" value="6-blade_b-propeller_TolB-like"/>
</dbReference>
<dbReference type="Gene3D" id="2.120.10.30">
    <property type="entry name" value="TolB, C-terminal domain"/>
    <property type="match status" value="1"/>
</dbReference>
<comment type="similarity">
    <text evidence="1">Belongs to the SMP-30/CGR1 family.</text>
</comment>
<dbReference type="PRINTS" id="PR01790">
    <property type="entry name" value="SMP30FAMILY"/>
</dbReference>
<reference evidence="3" key="1">
    <citation type="journal article" date="2013" name="Genome Biol.">
        <title>Draft genome of the mountain pine beetle, Dendroctonus ponderosae Hopkins, a major forest pest.</title>
        <authorList>
            <person name="Keeling C.I."/>
            <person name="Yuen M.M."/>
            <person name="Liao N.Y."/>
            <person name="Docking T.R."/>
            <person name="Chan S.K."/>
            <person name="Taylor G.A."/>
            <person name="Palmquist D.L."/>
            <person name="Jackman S.D."/>
            <person name="Nguyen A."/>
            <person name="Li M."/>
            <person name="Henderson H."/>
            <person name="Janes J.K."/>
            <person name="Zhao Y."/>
            <person name="Pandoh P."/>
            <person name="Moore R."/>
            <person name="Sperling F.A."/>
            <person name="Huber D.P."/>
            <person name="Birol I."/>
            <person name="Jones S.J."/>
            <person name="Bohlmann J."/>
        </authorList>
    </citation>
    <scope>NUCLEOTIDE SEQUENCE</scope>
</reference>
<name>N6UFJ0_DENPD</name>
<dbReference type="InterPro" id="IPR005511">
    <property type="entry name" value="SMP-30"/>
</dbReference>
<proteinExistence type="inferred from homology"/>
<dbReference type="AlphaFoldDB" id="N6UFJ0"/>
<comment type="cofactor">
    <cofactor evidence="2">
        <name>Zn(2+)</name>
        <dbReference type="ChEBI" id="CHEBI:29105"/>
    </cofactor>
    <text evidence="2">Binds 1 divalent metal cation per subunit.</text>
</comment>
<evidence type="ECO:0000256" key="2">
    <source>
        <dbReference type="PIRSR" id="PIRSR605511-2"/>
    </source>
</evidence>
<dbReference type="GO" id="GO:0004341">
    <property type="term" value="F:gluconolactonase activity"/>
    <property type="evidence" value="ECO:0007669"/>
    <property type="project" value="TreeGrafter"/>
</dbReference>
<feature type="binding site" evidence="2">
    <location>
        <position position="108"/>
    </location>
    <ligand>
        <name>substrate</name>
    </ligand>
</feature>
<dbReference type="PANTHER" id="PTHR10907">
    <property type="entry name" value="REGUCALCIN"/>
    <property type="match status" value="1"/>
</dbReference>
<organism evidence="3">
    <name type="scientific">Dendroctonus ponderosae</name>
    <name type="common">Mountain pine beetle</name>
    <dbReference type="NCBI Taxonomy" id="77166"/>
    <lineage>
        <taxon>Eukaryota</taxon>
        <taxon>Metazoa</taxon>
        <taxon>Ecdysozoa</taxon>
        <taxon>Arthropoda</taxon>
        <taxon>Hexapoda</taxon>
        <taxon>Insecta</taxon>
        <taxon>Pterygota</taxon>
        <taxon>Neoptera</taxon>
        <taxon>Endopterygota</taxon>
        <taxon>Coleoptera</taxon>
        <taxon>Polyphaga</taxon>
        <taxon>Cucujiformia</taxon>
        <taxon>Curculionidae</taxon>
        <taxon>Scolytinae</taxon>
        <taxon>Dendroctonus</taxon>
    </lineage>
</organism>
<accession>N6UFJ0</accession>
<keyword evidence="2" id="KW-0479">Metal-binding</keyword>